<dbReference type="Proteomes" id="UP000626220">
    <property type="component" value="Unassembled WGS sequence"/>
</dbReference>
<comment type="caution">
    <text evidence="3">The sequence shown here is derived from an EMBL/GenBank/DDBJ whole genome shotgun (WGS) entry which is preliminary data.</text>
</comment>
<keyword evidence="1" id="KW-0560">Oxidoreductase</keyword>
<evidence type="ECO:0000313" key="3">
    <source>
        <dbReference type="EMBL" id="GHF33759.1"/>
    </source>
</evidence>
<dbReference type="GO" id="GO:0016625">
    <property type="term" value="F:oxidoreductase activity, acting on the aldehyde or oxo group of donors, iron-sulfur protein as acceptor"/>
    <property type="evidence" value="ECO:0007669"/>
    <property type="project" value="UniProtKB-ARBA"/>
</dbReference>
<dbReference type="InterPro" id="IPR051457">
    <property type="entry name" value="2-oxoacid:Fd_oxidoreductase"/>
</dbReference>
<name>A0A8J3GT42_9RHOB</name>
<dbReference type="GO" id="GO:0030976">
    <property type="term" value="F:thiamine pyrophosphate binding"/>
    <property type="evidence" value="ECO:0007669"/>
    <property type="project" value="InterPro"/>
</dbReference>
<evidence type="ECO:0000256" key="1">
    <source>
        <dbReference type="ARBA" id="ARBA00023002"/>
    </source>
</evidence>
<dbReference type="EMBL" id="BNCJ01000001">
    <property type="protein sequence ID" value="GHF33759.1"/>
    <property type="molecule type" value="Genomic_DNA"/>
</dbReference>
<dbReference type="SUPFAM" id="SSF52518">
    <property type="entry name" value="Thiamin diphosphate-binding fold (THDP-binding)"/>
    <property type="match status" value="1"/>
</dbReference>
<dbReference type="InterPro" id="IPR029061">
    <property type="entry name" value="THDP-binding"/>
</dbReference>
<sequence>MTHIVKPQFRHPRLATNSQGLTRRDYEGVISTLCAGCGHDSVTAAIVEACFELELPAHRVAKMSGIGCSSKTTNYFLNYSHGFNSVHGRMPSVATGANLANRELTYLGVSGDGDTASIGIGQFVHAVRRRVNMLYICENNGTYGLTKGQFSATNDRASKNRKGLDTPFDSIDLCNMAIELGAGFVARSFSGDKAQLVPLIKAGIRYKGFALIDVISPCVTFNNHTTSTKSYEYVRDHNHMIGRLDLVETSAEIEADYAPGTSADVTLHDGSQMRFTKLDESYDPTNRETILPALERYRQRGEVATGLLYLDKREADLHELIGTPDQPLNEIDERALVPGSGPLAAINAAHR</sequence>
<dbReference type="Pfam" id="PF02775">
    <property type="entry name" value="TPP_enzyme_C"/>
    <property type="match status" value="1"/>
</dbReference>
<dbReference type="AlphaFoldDB" id="A0A8J3GT42"/>
<gene>
    <name evidence="3" type="ORF">GCM10017056_01470</name>
</gene>
<proteinExistence type="predicted"/>
<organism evidence="3 4">
    <name type="scientific">Seohaeicola zhoushanensis</name>
    <dbReference type="NCBI Taxonomy" id="1569283"/>
    <lineage>
        <taxon>Bacteria</taxon>
        <taxon>Pseudomonadati</taxon>
        <taxon>Pseudomonadota</taxon>
        <taxon>Alphaproteobacteria</taxon>
        <taxon>Rhodobacterales</taxon>
        <taxon>Roseobacteraceae</taxon>
        <taxon>Seohaeicola</taxon>
    </lineage>
</organism>
<reference evidence="3" key="1">
    <citation type="journal article" date="2014" name="Int. J. Syst. Evol. Microbiol.">
        <title>Complete genome sequence of Corynebacterium casei LMG S-19264T (=DSM 44701T), isolated from a smear-ripened cheese.</title>
        <authorList>
            <consortium name="US DOE Joint Genome Institute (JGI-PGF)"/>
            <person name="Walter F."/>
            <person name="Albersmeier A."/>
            <person name="Kalinowski J."/>
            <person name="Ruckert C."/>
        </authorList>
    </citation>
    <scope>NUCLEOTIDE SEQUENCE</scope>
    <source>
        <strain evidence="3">KCTC 42650</strain>
    </source>
</reference>
<evidence type="ECO:0000259" key="2">
    <source>
        <dbReference type="Pfam" id="PF02775"/>
    </source>
</evidence>
<accession>A0A8J3GT42</accession>
<dbReference type="GO" id="GO:0044281">
    <property type="term" value="P:small molecule metabolic process"/>
    <property type="evidence" value="ECO:0007669"/>
    <property type="project" value="UniProtKB-ARBA"/>
</dbReference>
<dbReference type="PANTHER" id="PTHR48084">
    <property type="entry name" value="2-OXOGLUTARATE OXIDOREDUCTASE SUBUNIT KORB-RELATED"/>
    <property type="match status" value="1"/>
</dbReference>
<dbReference type="CDD" id="cd03375">
    <property type="entry name" value="TPP_OGFOR"/>
    <property type="match status" value="1"/>
</dbReference>
<feature type="domain" description="Thiamine pyrophosphate enzyme TPP-binding" evidence="2">
    <location>
        <begin position="66"/>
        <end position="214"/>
    </location>
</feature>
<dbReference type="RefSeq" id="WP_189678116.1">
    <property type="nucleotide sequence ID" value="NZ_BNCJ01000001.1"/>
</dbReference>
<evidence type="ECO:0000313" key="4">
    <source>
        <dbReference type="Proteomes" id="UP000626220"/>
    </source>
</evidence>
<dbReference type="GO" id="GO:0045333">
    <property type="term" value="P:cellular respiration"/>
    <property type="evidence" value="ECO:0007669"/>
    <property type="project" value="UniProtKB-ARBA"/>
</dbReference>
<dbReference type="InterPro" id="IPR011766">
    <property type="entry name" value="TPP_enzyme_TPP-bd"/>
</dbReference>
<dbReference type="PANTHER" id="PTHR48084:SF5">
    <property type="entry name" value="BLR6744 PROTEIN"/>
    <property type="match status" value="1"/>
</dbReference>
<keyword evidence="4" id="KW-1185">Reference proteome</keyword>
<reference evidence="3" key="2">
    <citation type="submission" date="2020-09" db="EMBL/GenBank/DDBJ databases">
        <authorList>
            <person name="Sun Q."/>
            <person name="Kim S."/>
        </authorList>
    </citation>
    <scope>NUCLEOTIDE SEQUENCE</scope>
    <source>
        <strain evidence="3">KCTC 42650</strain>
    </source>
</reference>
<dbReference type="Gene3D" id="3.40.50.970">
    <property type="match status" value="1"/>
</dbReference>
<protein>
    <submittedName>
        <fullName evidence="3">2-oxoglutarate ferredoxin oxidoreductase subunit beta</fullName>
    </submittedName>
</protein>